<comment type="cofactor">
    <cofactor evidence="6">
        <name>Zn(2+)</name>
        <dbReference type="ChEBI" id="CHEBI:29105"/>
    </cofactor>
    <text evidence="6">Binds 1 zinc ion per subunit.</text>
</comment>
<keyword evidence="5 6" id="KW-0482">Metalloprotease</keyword>
<proteinExistence type="inferred from homology"/>
<gene>
    <name evidence="9" type="ORF">ESP51_08610</name>
</gene>
<evidence type="ECO:0000256" key="7">
    <source>
        <dbReference type="SAM" id="Phobius"/>
    </source>
</evidence>
<dbReference type="Pfam" id="PF01435">
    <property type="entry name" value="Peptidase_M48"/>
    <property type="match status" value="1"/>
</dbReference>
<comment type="caution">
    <text evidence="9">The sequence shown here is derived from an EMBL/GenBank/DDBJ whole genome shotgun (WGS) entry which is preliminary data.</text>
</comment>
<sequence length="308" mass="32352">MLVVAASLGALAFALAWPIPVALSRASWTARSPAVAVALWQAIALAGGLSMIGCLLAFGAAPAGSLLDAAVQLLPRLVTGPIPPGFGLAQLAALALAVLLAVHLALNLVSTAARAERERRRQHQLIDVLSDPLPGQPHTRVLAHSVPFAYCVPGIRTATVLTAGLVEALDDDELAAVIAHERAHLDQFHHLVLLAFRAWHSALPWFPIANRAERSVAWLTEMLADDRARRDVGADPLRRAIERVGSQGELGAYVDAGGVSPDAAMLDARLARLRSRRGEPAFGLRVAVIAVSAALIALPVAAMLGILL</sequence>
<dbReference type="GO" id="GO:0004222">
    <property type="term" value="F:metalloendopeptidase activity"/>
    <property type="evidence" value="ECO:0007669"/>
    <property type="project" value="InterPro"/>
</dbReference>
<organism evidence="9 10">
    <name type="scientific">Agromyces albus</name>
    <dbReference type="NCBI Taxonomy" id="205332"/>
    <lineage>
        <taxon>Bacteria</taxon>
        <taxon>Bacillati</taxon>
        <taxon>Actinomycetota</taxon>
        <taxon>Actinomycetes</taxon>
        <taxon>Micrococcales</taxon>
        <taxon>Microbacteriaceae</taxon>
        <taxon>Agromyces</taxon>
    </lineage>
</organism>
<reference evidence="9 10" key="1">
    <citation type="submission" date="2019-01" db="EMBL/GenBank/DDBJ databases">
        <title>Agromyces.</title>
        <authorList>
            <person name="Li J."/>
        </authorList>
    </citation>
    <scope>NUCLEOTIDE SEQUENCE [LARGE SCALE GENOMIC DNA]</scope>
    <source>
        <strain evidence="9 10">DSM 15934</strain>
    </source>
</reference>
<protein>
    <submittedName>
        <fullName evidence="9">M56 family peptidase</fullName>
    </submittedName>
</protein>
<dbReference type="GO" id="GO:0006508">
    <property type="term" value="P:proteolysis"/>
    <property type="evidence" value="ECO:0007669"/>
    <property type="project" value="UniProtKB-KW"/>
</dbReference>
<dbReference type="CDD" id="cd07326">
    <property type="entry name" value="M56_BlaR1_MecR1_like"/>
    <property type="match status" value="1"/>
</dbReference>
<dbReference type="RefSeq" id="WP_129520497.1">
    <property type="nucleotide sequence ID" value="NZ_SDPN01000012.1"/>
</dbReference>
<keyword evidence="7" id="KW-1133">Transmembrane helix</keyword>
<evidence type="ECO:0000313" key="10">
    <source>
        <dbReference type="Proteomes" id="UP000293865"/>
    </source>
</evidence>
<dbReference type="InterPro" id="IPR052173">
    <property type="entry name" value="Beta-lactam_resp_regulator"/>
</dbReference>
<evidence type="ECO:0000256" key="4">
    <source>
        <dbReference type="ARBA" id="ARBA00022833"/>
    </source>
</evidence>
<evidence type="ECO:0000256" key="6">
    <source>
        <dbReference type="RuleBase" id="RU003983"/>
    </source>
</evidence>
<keyword evidence="7" id="KW-0812">Transmembrane</keyword>
<keyword evidence="2" id="KW-0479">Metal-binding</keyword>
<dbReference type="InterPro" id="IPR001915">
    <property type="entry name" value="Peptidase_M48"/>
</dbReference>
<name>A0A4V1QXY4_9MICO</name>
<evidence type="ECO:0000313" key="9">
    <source>
        <dbReference type="EMBL" id="RXZ71266.1"/>
    </source>
</evidence>
<keyword evidence="3 6" id="KW-0378">Hydrolase</keyword>
<keyword evidence="10" id="KW-1185">Reference proteome</keyword>
<dbReference type="AlphaFoldDB" id="A0A4V1QXY4"/>
<feature type="transmembrane region" description="Helical" evidence="7">
    <location>
        <begin position="282"/>
        <end position="307"/>
    </location>
</feature>
<dbReference type="Gene3D" id="3.30.2010.10">
    <property type="entry name" value="Metalloproteases ('zincins'), catalytic domain"/>
    <property type="match status" value="1"/>
</dbReference>
<dbReference type="EMBL" id="SDPN01000012">
    <property type="protein sequence ID" value="RXZ71266.1"/>
    <property type="molecule type" value="Genomic_DNA"/>
</dbReference>
<dbReference type="OrthoDB" id="9785340at2"/>
<keyword evidence="1 6" id="KW-0645">Protease</keyword>
<dbReference type="PANTHER" id="PTHR34978">
    <property type="entry name" value="POSSIBLE SENSOR-TRANSDUCER PROTEIN BLAR"/>
    <property type="match status" value="1"/>
</dbReference>
<feature type="domain" description="Peptidase M48" evidence="8">
    <location>
        <begin position="122"/>
        <end position="198"/>
    </location>
</feature>
<evidence type="ECO:0000256" key="3">
    <source>
        <dbReference type="ARBA" id="ARBA00022801"/>
    </source>
</evidence>
<evidence type="ECO:0000256" key="1">
    <source>
        <dbReference type="ARBA" id="ARBA00022670"/>
    </source>
</evidence>
<dbReference type="PANTHER" id="PTHR34978:SF3">
    <property type="entry name" value="SLR0241 PROTEIN"/>
    <property type="match status" value="1"/>
</dbReference>
<feature type="transmembrane region" description="Helical" evidence="7">
    <location>
        <begin position="88"/>
        <end position="113"/>
    </location>
</feature>
<evidence type="ECO:0000256" key="5">
    <source>
        <dbReference type="ARBA" id="ARBA00023049"/>
    </source>
</evidence>
<keyword evidence="4 6" id="KW-0862">Zinc</keyword>
<dbReference type="Proteomes" id="UP000293865">
    <property type="component" value="Unassembled WGS sequence"/>
</dbReference>
<keyword evidence="7" id="KW-0472">Membrane</keyword>
<evidence type="ECO:0000259" key="8">
    <source>
        <dbReference type="Pfam" id="PF01435"/>
    </source>
</evidence>
<comment type="similarity">
    <text evidence="6">Belongs to the peptidase M48 family.</text>
</comment>
<accession>A0A4V1QXY4</accession>
<dbReference type="GO" id="GO:0046872">
    <property type="term" value="F:metal ion binding"/>
    <property type="evidence" value="ECO:0007669"/>
    <property type="project" value="UniProtKB-KW"/>
</dbReference>
<feature type="transmembrane region" description="Helical" evidence="7">
    <location>
        <begin position="34"/>
        <end position="58"/>
    </location>
</feature>
<evidence type="ECO:0000256" key="2">
    <source>
        <dbReference type="ARBA" id="ARBA00022723"/>
    </source>
</evidence>